<feature type="domain" description="F-box" evidence="5">
    <location>
        <begin position="5"/>
        <end position="50"/>
    </location>
</feature>
<dbReference type="InterPro" id="IPR001810">
    <property type="entry name" value="F-box_dom"/>
</dbReference>
<dbReference type="InterPro" id="IPR001030">
    <property type="entry name" value="Acoase/IPM_deHydtase_lsu_aba"/>
</dbReference>
<dbReference type="SUPFAM" id="SSF53732">
    <property type="entry name" value="Aconitase iron-sulfur domain"/>
    <property type="match status" value="1"/>
</dbReference>
<feature type="domain" description="Aconitase/3-isopropylmalate dehydratase large subunit alpha/beta/alpha" evidence="4">
    <location>
        <begin position="959"/>
        <end position="992"/>
    </location>
</feature>
<evidence type="ECO:0000313" key="6">
    <source>
        <dbReference type="EMBL" id="KAG2228575.1"/>
    </source>
</evidence>
<reference evidence="6" key="1">
    <citation type="submission" date="2021-01" db="EMBL/GenBank/DDBJ databases">
        <title>Metabolic potential, ecology and presence of endohyphal bacteria is reflected in genomic diversity of Mucoromycotina.</title>
        <authorList>
            <person name="Muszewska A."/>
            <person name="Okrasinska A."/>
            <person name="Steczkiewicz K."/>
            <person name="Drgas O."/>
            <person name="Orlowska M."/>
            <person name="Perlinska-Lenart U."/>
            <person name="Aleksandrzak-Piekarczyk T."/>
            <person name="Szatraj K."/>
            <person name="Zielenkiewicz U."/>
            <person name="Pilsyk S."/>
            <person name="Malc E."/>
            <person name="Mieczkowski P."/>
            <person name="Kruszewska J.S."/>
            <person name="Biernat P."/>
            <person name="Pawlowska J."/>
        </authorList>
    </citation>
    <scope>NUCLEOTIDE SEQUENCE</scope>
    <source>
        <strain evidence="6">WA0000018081</strain>
    </source>
</reference>
<dbReference type="GO" id="GO:0046872">
    <property type="term" value="F:metal ion binding"/>
    <property type="evidence" value="ECO:0007669"/>
    <property type="project" value="UniProtKB-KW"/>
</dbReference>
<sequence>MKLLILPTELLIEIVQYLPSIGDKCQVLQTCSQLKHLLCTQLACWTHLDFSPYSTINNGDLLNFLKDKHIRLYNDTPMITKLDLSGCWCLSQDMIVGLSKSFSSLNELYLNGYRLQSTKYQERDHLYQMRPSHDLASMTMDLSKKAIYQLKVPLILLVNILREMQDNVKSLSIQYQDLTPIQYSYSTIFSQIQHLDISSCTLSQAGLQTLMRKSGRQLISLKMLNIELNTLSWLNLGQLCRKLICLHVSCTDPSYLGCIRHCISNLNKLQDFRLTRIRTGSLDSTIEKLNPKILTRLDLSPKMNIYLNGSRKLSAIKTTEHDLLLSDIGLNHLFTCHQLVELRLCFPVVSSEYLYVLYRSLPQLEIFELRRQEHQQEVNDLKGLNYLVNLKEIYLYYVIVTDQYMNVLTTLPIRHVTLICHNPIDHTILYNSNDLKSIHLGQDFSFRKKGNHLVHLQEYDDDSPPELSDPVNQDIYNSKELFTHEPNITRINDLIQVKMYCEVGQEHCKKVQNSLVSAATRLSQVLVLRNELVCSNSTFGWGSPSSQFTLISLNQADSNFIYPQALAKQLRASYTDSSTWATYDIAIDINHDIYLNDEGLWFNSSETSINDNQVDVEYVMLHQIIHGLGMLSSWAPYFSDTSSPFQQLLKGVIPSDNLKMMTPNPNWIITQDAGPAYITGFQPSLIFDKFLNLFIPAKNITVDLVEYSFDMQSFCIADFQGSFIVNFMNSFLNNATQSSRAKSMYVSMSTPKTLEFRYVHSSENPSVFYTDPYLNSTYKSIQLMTGPDLLSMSRKESYYRPGISTSHVDDDYTGTPDFLMLRNFIKGRTLDSLIEEGYSNIPTIRYNVTGERNVNITAFVNNTMVNTTVTRNETIEYTYKSAIGPGILRILETIGYSTVLTNTNYTTAVIKTNKPDSPCDDMDFNTYSGLTDNTMPLSSTSNGIRFRPNTITLYILGYVKGGTGAIVEYFGDGVDSISCTGMGTICNMGAEI</sequence>
<dbReference type="InterPro" id="IPR032675">
    <property type="entry name" value="LRR_dom_sf"/>
</dbReference>
<keyword evidence="2" id="KW-0408">Iron</keyword>
<dbReference type="PRINTS" id="PR00415">
    <property type="entry name" value="ACONITASE"/>
</dbReference>
<evidence type="ECO:0000256" key="2">
    <source>
        <dbReference type="ARBA" id="ARBA00023004"/>
    </source>
</evidence>
<evidence type="ECO:0008006" key="8">
    <source>
        <dbReference type="Google" id="ProtNLM"/>
    </source>
</evidence>
<name>A0A8H7VPT5_9FUNG</name>
<dbReference type="Proteomes" id="UP000613177">
    <property type="component" value="Unassembled WGS sequence"/>
</dbReference>
<protein>
    <recommendedName>
        <fullName evidence="8">F-box domain-containing protein</fullName>
    </recommendedName>
</protein>
<accession>A0A8H7VPT5</accession>
<gene>
    <name evidence="6" type="ORF">INT48_008027</name>
</gene>
<proteinExistence type="predicted"/>
<evidence type="ECO:0000259" key="5">
    <source>
        <dbReference type="Pfam" id="PF12937"/>
    </source>
</evidence>
<dbReference type="Pfam" id="PF12937">
    <property type="entry name" value="F-box-like"/>
    <property type="match status" value="1"/>
</dbReference>
<organism evidence="6 7">
    <name type="scientific">Thamnidium elegans</name>
    <dbReference type="NCBI Taxonomy" id="101142"/>
    <lineage>
        <taxon>Eukaryota</taxon>
        <taxon>Fungi</taxon>
        <taxon>Fungi incertae sedis</taxon>
        <taxon>Mucoromycota</taxon>
        <taxon>Mucoromycotina</taxon>
        <taxon>Mucoromycetes</taxon>
        <taxon>Mucorales</taxon>
        <taxon>Mucorineae</taxon>
        <taxon>Mucoraceae</taxon>
        <taxon>Thamnidium</taxon>
    </lineage>
</organism>
<dbReference type="InterPro" id="IPR015931">
    <property type="entry name" value="Acnase/IPM_dHydase_lsu_aba_1/3"/>
</dbReference>
<dbReference type="EMBL" id="JAEPRE010000411">
    <property type="protein sequence ID" value="KAG2228575.1"/>
    <property type="molecule type" value="Genomic_DNA"/>
</dbReference>
<evidence type="ECO:0000256" key="1">
    <source>
        <dbReference type="ARBA" id="ARBA00022723"/>
    </source>
</evidence>
<dbReference type="CDD" id="cd09917">
    <property type="entry name" value="F-box_SF"/>
    <property type="match status" value="1"/>
</dbReference>
<evidence type="ECO:0000313" key="7">
    <source>
        <dbReference type="Proteomes" id="UP000613177"/>
    </source>
</evidence>
<comment type="caution">
    <text evidence="6">The sequence shown here is derived from an EMBL/GenBank/DDBJ whole genome shotgun (WGS) entry which is preliminary data.</text>
</comment>
<feature type="non-terminal residue" evidence="6">
    <location>
        <position position="992"/>
    </location>
</feature>
<dbReference type="AlphaFoldDB" id="A0A8H7VPT5"/>
<keyword evidence="1" id="KW-0479">Metal-binding</keyword>
<dbReference type="Gene3D" id="3.80.10.10">
    <property type="entry name" value="Ribonuclease Inhibitor"/>
    <property type="match status" value="1"/>
</dbReference>
<evidence type="ECO:0000259" key="4">
    <source>
        <dbReference type="Pfam" id="PF00330"/>
    </source>
</evidence>
<evidence type="ECO:0000256" key="3">
    <source>
        <dbReference type="ARBA" id="ARBA00023014"/>
    </source>
</evidence>
<dbReference type="Gene3D" id="3.30.499.10">
    <property type="entry name" value="Aconitase, domain 3"/>
    <property type="match status" value="1"/>
</dbReference>
<keyword evidence="7" id="KW-1185">Reference proteome</keyword>
<keyword evidence="3" id="KW-0411">Iron-sulfur</keyword>
<dbReference type="SUPFAM" id="SSF52047">
    <property type="entry name" value="RNI-like"/>
    <property type="match status" value="1"/>
</dbReference>
<dbReference type="GO" id="GO:0051536">
    <property type="term" value="F:iron-sulfur cluster binding"/>
    <property type="evidence" value="ECO:0007669"/>
    <property type="project" value="UniProtKB-KW"/>
</dbReference>
<dbReference type="Pfam" id="PF00330">
    <property type="entry name" value="Aconitase"/>
    <property type="match status" value="1"/>
</dbReference>
<dbReference type="InterPro" id="IPR036008">
    <property type="entry name" value="Aconitase_4Fe-4S_dom"/>
</dbReference>